<evidence type="ECO:0000313" key="1">
    <source>
        <dbReference type="EMBL" id="MBZ2199512.1"/>
    </source>
</evidence>
<name>A0ABS7SHG7_9MICO</name>
<gene>
    <name evidence="1" type="ORF">KCQ71_25440</name>
</gene>
<evidence type="ECO:0008006" key="3">
    <source>
        <dbReference type="Google" id="ProtNLM"/>
    </source>
</evidence>
<comment type="caution">
    <text evidence="1">The sequence shown here is derived from an EMBL/GenBank/DDBJ whole genome shotgun (WGS) entry which is preliminary data.</text>
</comment>
<organism evidence="1 2">
    <name type="scientific">Occultella gossypii</name>
    <dbReference type="NCBI Taxonomy" id="2800820"/>
    <lineage>
        <taxon>Bacteria</taxon>
        <taxon>Bacillati</taxon>
        <taxon>Actinomycetota</taxon>
        <taxon>Actinomycetes</taxon>
        <taxon>Micrococcales</taxon>
        <taxon>Ruaniaceae</taxon>
        <taxon>Occultella</taxon>
    </lineage>
</organism>
<keyword evidence="2" id="KW-1185">Reference proteome</keyword>
<proteinExistence type="predicted"/>
<evidence type="ECO:0000313" key="2">
    <source>
        <dbReference type="Proteomes" id="UP000826651"/>
    </source>
</evidence>
<protein>
    <recommendedName>
        <fullName evidence="3">DUF559 domain-containing protein</fullName>
    </recommendedName>
</protein>
<dbReference type="Proteomes" id="UP000826651">
    <property type="component" value="Unassembled WGS sequence"/>
</dbReference>
<reference evidence="1 2" key="1">
    <citation type="submission" date="2021-04" db="EMBL/GenBank/DDBJ databases">
        <title>Ruania sp. nov., isolated from sandy soil of mangrove forest.</title>
        <authorList>
            <person name="Ge X."/>
            <person name="Huang R."/>
            <person name="Liu W."/>
        </authorList>
    </citation>
    <scope>NUCLEOTIDE SEQUENCE [LARGE SCALE GENOMIC DNA]</scope>
    <source>
        <strain evidence="1 2">N2-46</strain>
    </source>
</reference>
<sequence>MDRPTAAWSTGVHGWLELVDGRAESPMESFARLDCVDHGLPPDDLQVEVRDARGLFVARADLGWRRKDGRWVLVEVDGRDVHSNPAALFADRERQNAIATRSDALLLRFAGRDVLRGGIIPNQVRRALAA</sequence>
<dbReference type="RefSeq" id="WP_223411509.1">
    <property type="nucleotide sequence ID" value="NZ_JAGSHT010000029.1"/>
</dbReference>
<dbReference type="EMBL" id="JAGSHT010000029">
    <property type="protein sequence ID" value="MBZ2199512.1"/>
    <property type="molecule type" value="Genomic_DNA"/>
</dbReference>
<accession>A0ABS7SHG7</accession>